<reference evidence="1" key="2">
    <citation type="submission" date="2020-11" db="EMBL/GenBank/DDBJ databases">
        <title>Whole genome sequencing of Colletotrichum sp.</title>
        <authorList>
            <person name="Li H."/>
        </authorList>
    </citation>
    <scope>NUCLEOTIDE SEQUENCE</scope>
    <source>
        <strain evidence="1">CkLH20</strain>
    </source>
</reference>
<dbReference type="EMBL" id="JAATWM020000023">
    <property type="protein sequence ID" value="KAF9875201.1"/>
    <property type="molecule type" value="Genomic_DNA"/>
</dbReference>
<protein>
    <recommendedName>
        <fullName evidence="3">ABM domain-containing protein</fullName>
    </recommendedName>
</protein>
<name>A0A9P6I547_9PEZI</name>
<organism evidence="1 2">
    <name type="scientific">Colletotrichum karsti</name>
    <dbReference type="NCBI Taxonomy" id="1095194"/>
    <lineage>
        <taxon>Eukaryota</taxon>
        <taxon>Fungi</taxon>
        <taxon>Dikarya</taxon>
        <taxon>Ascomycota</taxon>
        <taxon>Pezizomycotina</taxon>
        <taxon>Sordariomycetes</taxon>
        <taxon>Hypocreomycetidae</taxon>
        <taxon>Glomerellales</taxon>
        <taxon>Glomerellaceae</taxon>
        <taxon>Colletotrichum</taxon>
        <taxon>Colletotrichum boninense species complex</taxon>
    </lineage>
</organism>
<comment type="caution">
    <text evidence="1">The sequence shown here is derived from an EMBL/GenBank/DDBJ whole genome shotgun (WGS) entry which is preliminary data.</text>
</comment>
<dbReference type="Proteomes" id="UP000781932">
    <property type="component" value="Unassembled WGS sequence"/>
</dbReference>
<dbReference type="InterPro" id="IPR011008">
    <property type="entry name" value="Dimeric_a/b-barrel"/>
</dbReference>
<dbReference type="GeneID" id="62163258"/>
<dbReference type="SUPFAM" id="SSF54909">
    <property type="entry name" value="Dimeric alpha+beta barrel"/>
    <property type="match status" value="1"/>
</dbReference>
<proteinExistence type="predicted"/>
<evidence type="ECO:0008006" key="3">
    <source>
        <dbReference type="Google" id="ProtNLM"/>
    </source>
</evidence>
<keyword evidence="2" id="KW-1185">Reference proteome</keyword>
<dbReference type="Gene3D" id="3.30.70.100">
    <property type="match status" value="1"/>
</dbReference>
<accession>A0A9P6I547</accession>
<evidence type="ECO:0000313" key="1">
    <source>
        <dbReference type="EMBL" id="KAF9875201.1"/>
    </source>
</evidence>
<evidence type="ECO:0000313" key="2">
    <source>
        <dbReference type="Proteomes" id="UP000781932"/>
    </source>
</evidence>
<reference evidence="1" key="1">
    <citation type="submission" date="2020-03" db="EMBL/GenBank/DDBJ databases">
        <authorList>
            <person name="He L."/>
        </authorList>
    </citation>
    <scope>NUCLEOTIDE SEQUENCE</scope>
    <source>
        <strain evidence="1">CkLH20</strain>
    </source>
</reference>
<dbReference type="OrthoDB" id="4425169at2759"/>
<gene>
    <name evidence="1" type="ORF">CkaCkLH20_07467</name>
</gene>
<sequence length="215" mass="23691">MAITELVFPPLKNTEEARAGFFEKVPDLMRPIFHNDGGPMSVSLARVLESSPADAEDHRGYMAVITWESFEKIKEFLKKPEFAEFKQSLSAYNEGPPVLQFFDAAPGVAVEKTIQGTTHFFVIKAIGDGEQVLQAKKQWENVTAAFSGVAGDGVKFHYGDGLQNVEGQFAGFSGWSSLEVLETALDDPKVKEQLDALRESGADISTFTLELKHVF</sequence>
<dbReference type="AlphaFoldDB" id="A0A9P6I547"/>
<dbReference type="RefSeq" id="XP_038744662.1">
    <property type="nucleotide sequence ID" value="XM_038890184.1"/>
</dbReference>